<dbReference type="InterPro" id="IPR004302">
    <property type="entry name" value="Cellulose/chitin-bd_N"/>
</dbReference>
<dbReference type="EMBL" id="JARBDR010000141">
    <property type="protein sequence ID" value="KAJ8319947.1"/>
    <property type="molecule type" value="Genomic_DNA"/>
</dbReference>
<gene>
    <name evidence="3" type="ORF">KUTeg_001534</name>
</gene>
<name>A0ABQ9FVC9_TEGGR</name>
<evidence type="ECO:0000313" key="3">
    <source>
        <dbReference type="EMBL" id="KAJ8319947.1"/>
    </source>
</evidence>
<dbReference type="Pfam" id="PF03067">
    <property type="entry name" value="LPMO_10"/>
    <property type="match status" value="1"/>
</dbReference>
<feature type="compositionally biased region" description="Low complexity" evidence="1">
    <location>
        <begin position="228"/>
        <end position="287"/>
    </location>
</feature>
<feature type="domain" description="Chitin-binding type-4" evidence="2">
    <location>
        <begin position="9"/>
        <end position="196"/>
    </location>
</feature>
<feature type="region of interest" description="Disordered" evidence="1">
    <location>
        <begin position="228"/>
        <end position="312"/>
    </location>
</feature>
<accession>A0ABQ9FVC9</accession>
<proteinExistence type="predicted"/>
<comment type="caution">
    <text evidence="3">The sequence shown here is derived from an EMBL/GenBank/DDBJ whole genome shotgun (WGS) entry which is preliminary data.</text>
</comment>
<evidence type="ECO:0000256" key="1">
    <source>
        <dbReference type="SAM" id="MobiDB-lite"/>
    </source>
</evidence>
<dbReference type="Proteomes" id="UP001217089">
    <property type="component" value="Unassembled WGS sequence"/>
</dbReference>
<evidence type="ECO:0000313" key="4">
    <source>
        <dbReference type="Proteomes" id="UP001217089"/>
    </source>
</evidence>
<evidence type="ECO:0000259" key="2">
    <source>
        <dbReference type="Pfam" id="PF03067"/>
    </source>
</evidence>
<feature type="compositionally biased region" description="Polar residues" evidence="1">
    <location>
        <begin position="289"/>
        <end position="312"/>
    </location>
</feature>
<protein>
    <recommendedName>
        <fullName evidence="2">Chitin-binding type-4 domain-containing protein</fullName>
    </recommendedName>
</protein>
<keyword evidence="4" id="KW-1185">Reference proteome</keyword>
<reference evidence="3 4" key="1">
    <citation type="submission" date="2022-12" db="EMBL/GenBank/DDBJ databases">
        <title>Chromosome-level genome of Tegillarca granosa.</title>
        <authorList>
            <person name="Kim J."/>
        </authorList>
    </citation>
    <scope>NUCLEOTIDE SEQUENCE [LARGE SCALE GENOMIC DNA]</scope>
    <source>
        <strain evidence="3">Teg-2019</strain>
        <tissue evidence="3">Adductor muscle</tissue>
    </source>
</reference>
<sequence>MPELAISGHGRLWDPPSRSSMWRQGYSTPHNYNDNQLNCGGFANQWGTNRGKCGICGDPYSGKRDNEAGGKYATGIITRQYRAGDVIDVDIQITANHKGWSEFRLCPNNDVNKPATQECLDKHLLQLADGSGTRFQLSTEVGHFKIKLKLPDGLTCTQCVLQWKWHAGNSWGFDRVNNRGCIGCGAQEEFYGCADVAIRGDGNESQQTAKVLNVQTTLKPTTYKLTTTTTTTHKPTTSTTTRKLTTTTTTTTPKPTTTTTTQKSTTKTTTPRPTTTTTQKFTTSPTTVRLITSSPSSTKSAQPWSNNGSPVKQNIGNKCRGAGAYRAVPGMVWWCSINCGRGYCPKTHCVCT</sequence>
<organism evidence="3 4">
    <name type="scientific">Tegillarca granosa</name>
    <name type="common">Malaysian cockle</name>
    <name type="synonym">Anadara granosa</name>
    <dbReference type="NCBI Taxonomy" id="220873"/>
    <lineage>
        <taxon>Eukaryota</taxon>
        <taxon>Metazoa</taxon>
        <taxon>Spiralia</taxon>
        <taxon>Lophotrochozoa</taxon>
        <taxon>Mollusca</taxon>
        <taxon>Bivalvia</taxon>
        <taxon>Autobranchia</taxon>
        <taxon>Pteriomorphia</taxon>
        <taxon>Arcoida</taxon>
        <taxon>Arcoidea</taxon>
        <taxon>Arcidae</taxon>
        <taxon>Tegillarca</taxon>
    </lineage>
</organism>